<dbReference type="Pfam" id="PF00072">
    <property type="entry name" value="Response_reg"/>
    <property type="match status" value="1"/>
</dbReference>
<dbReference type="Gene3D" id="1.10.287.130">
    <property type="match status" value="1"/>
</dbReference>
<dbReference type="InterPro" id="IPR000014">
    <property type="entry name" value="PAS"/>
</dbReference>
<dbReference type="GO" id="GO:0009927">
    <property type="term" value="F:histidine phosphotransfer kinase activity"/>
    <property type="evidence" value="ECO:0007669"/>
    <property type="project" value="TreeGrafter"/>
</dbReference>
<feature type="region of interest" description="Disordered" evidence="7">
    <location>
        <begin position="1193"/>
        <end position="1246"/>
    </location>
</feature>
<feature type="region of interest" description="Disordered" evidence="7">
    <location>
        <begin position="1639"/>
        <end position="1672"/>
    </location>
</feature>
<dbReference type="Pfam" id="PF02518">
    <property type="entry name" value="HATPase_c"/>
    <property type="match status" value="1"/>
</dbReference>
<feature type="compositionally biased region" description="Polar residues" evidence="7">
    <location>
        <begin position="850"/>
        <end position="876"/>
    </location>
</feature>
<dbReference type="Pfam" id="PF00512">
    <property type="entry name" value="HisKA"/>
    <property type="match status" value="1"/>
</dbReference>
<dbReference type="FunFam" id="3.40.50.2300:FF:000158">
    <property type="entry name" value="Sensor histidine kinase/response regulator"/>
    <property type="match status" value="1"/>
</dbReference>
<evidence type="ECO:0000256" key="2">
    <source>
        <dbReference type="ARBA" id="ARBA00012438"/>
    </source>
</evidence>
<dbReference type="CDD" id="cd17546">
    <property type="entry name" value="REC_hyHK_CKI1_RcsC-like"/>
    <property type="match status" value="1"/>
</dbReference>
<feature type="compositionally biased region" description="Basic and acidic residues" evidence="7">
    <location>
        <begin position="367"/>
        <end position="381"/>
    </location>
</feature>
<feature type="compositionally biased region" description="Basic and acidic residues" evidence="7">
    <location>
        <begin position="576"/>
        <end position="586"/>
    </location>
</feature>
<keyword evidence="5" id="KW-0418">Kinase</keyword>
<dbReference type="Gene3D" id="3.40.50.2300">
    <property type="match status" value="1"/>
</dbReference>
<feature type="compositionally biased region" description="Polar residues" evidence="7">
    <location>
        <begin position="1647"/>
        <end position="1657"/>
    </location>
</feature>
<dbReference type="PROSITE" id="PS50109">
    <property type="entry name" value="HIS_KIN"/>
    <property type="match status" value="1"/>
</dbReference>
<dbReference type="PANTHER" id="PTHR43047:SF74">
    <property type="entry name" value="HISTIDINE KINASE-RELATED"/>
    <property type="match status" value="1"/>
</dbReference>
<keyword evidence="3 6" id="KW-0597">Phosphoprotein</keyword>
<dbReference type="SMART" id="SM00388">
    <property type="entry name" value="HisKA"/>
    <property type="match status" value="1"/>
</dbReference>
<dbReference type="PRINTS" id="PR00344">
    <property type="entry name" value="BCTRLSENSOR"/>
</dbReference>
<dbReference type="PROSITE" id="PS50110">
    <property type="entry name" value="RESPONSE_REGULATORY"/>
    <property type="match status" value="1"/>
</dbReference>
<feature type="domain" description="Histidine kinase" evidence="8">
    <location>
        <begin position="1360"/>
        <end position="1581"/>
    </location>
</feature>
<feature type="compositionally biased region" description="Polar residues" evidence="7">
    <location>
        <begin position="1"/>
        <end position="25"/>
    </location>
</feature>
<proteinExistence type="predicted"/>
<dbReference type="SMART" id="SM00387">
    <property type="entry name" value="HATPase_c"/>
    <property type="match status" value="1"/>
</dbReference>
<dbReference type="EC" id="2.7.13.3" evidence="2"/>
<dbReference type="EMBL" id="CDPU01000143">
    <property type="protein sequence ID" value="CEO57766.1"/>
    <property type="molecule type" value="Genomic_DNA"/>
</dbReference>
<dbReference type="CDD" id="cd16922">
    <property type="entry name" value="HATPase_EvgS-ArcB-TorS-like"/>
    <property type="match status" value="1"/>
</dbReference>
<dbReference type="InterPro" id="IPR000700">
    <property type="entry name" value="PAS-assoc_C"/>
</dbReference>
<evidence type="ECO:0000259" key="10">
    <source>
        <dbReference type="PROSITE" id="PS50112"/>
    </source>
</evidence>
<name>A0A0B7KSH0_BIOOC</name>
<dbReference type="InterPro" id="IPR003661">
    <property type="entry name" value="HisK_dim/P_dom"/>
</dbReference>
<dbReference type="CDD" id="cd00130">
    <property type="entry name" value="PAS"/>
    <property type="match status" value="2"/>
</dbReference>
<dbReference type="SMART" id="SM00086">
    <property type="entry name" value="PAC"/>
    <property type="match status" value="2"/>
</dbReference>
<feature type="compositionally biased region" description="Polar residues" evidence="7">
    <location>
        <begin position="535"/>
        <end position="551"/>
    </location>
</feature>
<feature type="domain" description="PAC" evidence="11">
    <location>
        <begin position="1295"/>
        <end position="1349"/>
    </location>
</feature>
<evidence type="ECO:0000259" key="11">
    <source>
        <dbReference type="PROSITE" id="PS50113"/>
    </source>
</evidence>
<dbReference type="InterPro" id="IPR036890">
    <property type="entry name" value="HATPase_C_sf"/>
</dbReference>
<evidence type="ECO:0000256" key="5">
    <source>
        <dbReference type="ARBA" id="ARBA00022777"/>
    </source>
</evidence>
<feature type="compositionally biased region" description="Basic and acidic residues" evidence="7">
    <location>
        <begin position="1232"/>
        <end position="1242"/>
    </location>
</feature>
<dbReference type="Gene3D" id="3.30.450.20">
    <property type="entry name" value="PAS domain"/>
    <property type="match status" value="2"/>
</dbReference>
<dbReference type="InterPro" id="IPR001610">
    <property type="entry name" value="PAC"/>
</dbReference>
<evidence type="ECO:0000259" key="9">
    <source>
        <dbReference type="PROSITE" id="PS50110"/>
    </source>
</evidence>
<feature type="domain" description="PAC" evidence="11">
    <location>
        <begin position="1075"/>
        <end position="1127"/>
    </location>
</feature>
<dbReference type="SUPFAM" id="SSF55874">
    <property type="entry name" value="ATPase domain of HSP90 chaperone/DNA topoisomerase II/histidine kinase"/>
    <property type="match status" value="1"/>
</dbReference>
<dbReference type="PROSITE" id="PS50112">
    <property type="entry name" value="PAS"/>
    <property type="match status" value="1"/>
</dbReference>
<feature type="region of interest" description="Disordered" evidence="7">
    <location>
        <begin position="1695"/>
        <end position="1717"/>
    </location>
</feature>
<keyword evidence="4" id="KW-0808">Transferase</keyword>
<evidence type="ECO:0000259" key="8">
    <source>
        <dbReference type="PROSITE" id="PS50109"/>
    </source>
</evidence>
<feature type="compositionally biased region" description="Polar residues" evidence="7">
    <location>
        <begin position="71"/>
        <end position="87"/>
    </location>
</feature>
<feature type="region of interest" description="Disordered" evidence="7">
    <location>
        <begin position="619"/>
        <end position="638"/>
    </location>
</feature>
<dbReference type="InterPro" id="IPR001789">
    <property type="entry name" value="Sig_transdc_resp-reg_receiver"/>
</dbReference>
<dbReference type="InterPro" id="IPR003594">
    <property type="entry name" value="HATPase_dom"/>
</dbReference>
<feature type="region of interest" description="Disordered" evidence="7">
    <location>
        <begin position="850"/>
        <end position="887"/>
    </location>
</feature>
<dbReference type="SUPFAM" id="SSF55785">
    <property type="entry name" value="PYP-like sensor domain (PAS domain)"/>
    <property type="match status" value="2"/>
</dbReference>
<evidence type="ECO:0000256" key="7">
    <source>
        <dbReference type="SAM" id="MobiDB-lite"/>
    </source>
</evidence>
<dbReference type="InterPro" id="IPR013655">
    <property type="entry name" value="PAS_fold_3"/>
</dbReference>
<dbReference type="InterPro" id="IPR035965">
    <property type="entry name" value="PAS-like_dom_sf"/>
</dbReference>
<feature type="modified residue" description="4-aspartylphosphate" evidence="6">
    <location>
        <position position="1949"/>
    </location>
</feature>
<dbReference type="SUPFAM" id="SSF52172">
    <property type="entry name" value="CheY-like"/>
    <property type="match status" value="1"/>
</dbReference>
<dbReference type="PROSITE" id="PS50113">
    <property type="entry name" value="PAC"/>
    <property type="match status" value="2"/>
</dbReference>
<gene>
    <name evidence="12" type="ORF">BN869_000013824_1</name>
</gene>
<dbReference type="CDD" id="cd00082">
    <property type="entry name" value="HisKA"/>
    <property type="match status" value="1"/>
</dbReference>
<dbReference type="PANTHER" id="PTHR43047">
    <property type="entry name" value="TWO-COMPONENT HISTIDINE PROTEIN KINASE"/>
    <property type="match status" value="1"/>
</dbReference>
<feature type="domain" description="PAS" evidence="10">
    <location>
        <begin position="1134"/>
        <end position="1189"/>
    </location>
</feature>
<evidence type="ECO:0000256" key="6">
    <source>
        <dbReference type="PROSITE-ProRule" id="PRU00169"/>
    </source>
</evidence>
<feature type="compositionally biased region" description="Polar residues" evidence="7">
    <location>
        <begin position="1700"/>
        <end position="1713"/>
    </location>
</feature>
<feature type="compositionally biased region" description="Low complexity" evidence="7">
    <location>
        <begin position="1662"/>
        <end position="1672"/>
    </location>
</feature>
<dbReference type="InterPro" id="IPR011006">
    <property type="entry name" value="CheY-like_superfamily"/>
</dbReference>
<dbReference type="FunFam" id="1.10.287.130:FF:000050">
    <property type="entry name" value="Related to histidine kinase"/>
    <property type="match status" value="1"/>
</dbReference>
<dbReference type="SUPFAM" id="SSF47384">
    <property type="entry name" value="Homodimeric domain of signal transducing histidine kinase"/>
    <property type="match status" value="1"/>
</dbReference>
<feature type="compositionally biased region" description="Low complexity" evidence="7">
    <location>
        <begin position="166"/>
        <end position="186"/>
    </location>
</feature>
<feature type="region of interest" description="Disordered" evidence="7">
    <location>
        <begin position="354"/>
        <end position="381"/>
    </location>
</feature>
<dbReference type="SMART" id="SM00091">
    <property type="entry name" value="PAS"/>
    <property type="match status" value="2"/>
</dbReference>
<dbReference type="GO" id="GO:0005886">
    <property type="term" value="C:plasma membrane"/>
    <property type="evidence" value="ECO:0007669"/>
    <property type="project" value="TreeGrafter"/>
</dbReference>
<dbReference type="Gene3D" id="3.30.565.10">
    <property type="entry name" value="Histidine kinase-like ATPase, C-terminal domain"/>
    <property type="match status" value="1"/>
</dbReference>
<dbReference type="InterPro" id="IPR036097">
    <property type="entry name" value="HisK_dim/P_sf"/>
</dbReference>
<feature type="compositionally biased region" description="Polar residues" evidence="7">
    <location>
        <begin position="927"/>
        <end position="936"/>
    </location>
</feature>
<feature type="domain" description="Response regulatory" evidence="9">
    <location>
        <begin position="1897"/>
        <end position="2019"/>
    </location>
</feature>
<accession>A0A0B7KSH0</accession>
<dbReference type="FunFam" id="3.30.565.10:FF:000010">
    <property type="entry name" value="Sensor histidine kinase RcsC"/>
    <property type="match status" value="1"/>
</dbReference>
<protein>
    <recommendedName>
        <fullName evidence="2">histidine kinase</fullName>
        <ecNumber evidence="2">2.7.13.3</ecNumber>
    </recommendedName>
</protein>
<sequence length="2019" mass="220847">MPGSNVSSVDQRASPVATRQPNPSSHDPPIDPDTDRPDDSTSGNAQEDGNLEASSESLTGQGCRAMDAGDNATQKPPLSSETSTAEMHTSGDGGLGRGGVLLQRKQDAGVAARIEPLNQTPSQKQLHEHRERLARDLERRELSARGLSLSSGEKTRVSPIQEELATSSPQPTSGSTTTASTESNTTVHGGMTPAVIASTPSYPFPRMAGGVFNLYKTFNASSPGAPFRSSYTPTFDSSMGGAHDHVLSNTSTPASTFTFQPLGFQQTAEGLDFPSPNLYELSLMLSAEPGLDAWWNTVVQIMRDVYKAERVTLAVPADSTDIENVPWGQKATYNEHEGDELSLGYIAGGSSAVPSTGFDLQDATPPPREEQPKMATPRRPDFRLRHSFTTYEEDKENFPERFTGSFQRPSVLRSKSYLNRSDAPSRETGEDTKLNKHALHEHDLLEEQKALPPWETLFMAQDGNGGRVLPVLQALDYEADPLIDHSGVIRVLERGKVVASTRTYPYLEINPPPDPNTKTPVGQDTPKKYTKQRSDSATKLTSMFGQTSSNRGPGRPKILPGDKLKGISARFDDDDAPRPRTPKYEEFEQAPPSPWSQSPAPSPAVRADPKENTFFTDATVDEDSFNPGTTPLDYSGLPPREANGVDNSWTVLHIPLTHALLSQSTRPFKLNAAGMDQRSHDWRKDDTETINKEATCLSPDSHHKGRAAPIAIMSILSPIIPYPSNLRHSLEHLAPHMANSFSLCRHYSNLETEITGLHRRRPSTTGFGAVAPNGRPLTSNVYLMGDLTRQQSVPGSMTSPSDYSTVSRSITGSPAGTPGWDASSLSFLADKRQPLSSPVAVSLGGESYFSSKQKVSSTRQEILSSGGHSKTPSKDNSPSEKRQPRVWTTKPLQDLLDHAESLDRAGSDPEPMSVTMTSDVPAKENQLDGSTITTENPVGDQKLEPSTPHSHTMLHSYGADFASTFQSLPPSSSLLSKPPPTVPAPPRGMSYTSAVADMPSPSDRLKGLMLDSLPAHVFVALPQTGDIVWVNSRYLSYRGQTVADLSEDPWSSIHSDDCEEYLRAWSHSLRTGEQFSRTVRIKRFDGTYRWFYARAVASKDKRGVIMQFLGSYMDIHDQHVAELKAVRQEEIEASEAKHRLLANLIPQIIFTATEEDGITFANEQWLSYTGQSAVDSLGLGFLDFVHPEDLVKCRIPTDTPPTPVKDRHEGKKDFSKVPPSPNTSSSRTVRPSRGEGHSKAQDSADINLRGVHNALSRHNSSGNSSIYELPSAGLTELARKGIIKVTTDSNGRLSYTTEVRLRSKSGEYRWHLIRCVEIGTMDSAGGASSYFSSATDINDHKLLEAKLKEAMEAKGRFLSNMSHEIRTPLIGISGMVSFLQDTTLNEEQRDYTNTIQTSANSLIMIINDILDLSKVDAGMMKLKFEWFHTRSLIEDVNELVSSMAIAKGLELSYLVEVDVPPWVKGDKVRIRQVLLNVIGNAIKFTSEGEVFSRCKVYHQQDPSLDEDHIMLEYSIIDTGQGFTEKEAELIFKSFSQIDGSSTRQHGGSGLGLVISKQLVELHGGNMAGTAVPGKGSTFIFTACFGLPTAEDHPDLPGSPTPYLVPTRPASLSGGPSHLQPLPPPKQASAIEATIVVCGDQDAPSPEVGSNGSSNLSMESARSRLTGRSSTTSINTGLAHFSEAAKASGQDLSQMKLEMPSGNSSPARTATPDNPGQGLREDFRPPMHSILIICPQIYSREATTKHIEMTLPKDVPHQITGLGSAEEANELIGGENPIKFTHIVINLGSAEAVVDLLGQVIKSQKIENTTILILSDSVQRQAVTKLAANTPFEQLRTKSLVTFIYKPVKPSRFAVIFDPDKMRDVSIDQNRSTAQKMVESQKASYLEIEKRMGNKGYRVLLVEDNPVNQKVLMKYLKKVGVDVDVAIDGVECIQMVLTRPHRHYSLILCDLHMPRKDGYQACREIRQWEKQADFPSMPIIALSANAMSDVQDKCIAAGFSDYVTKSVDFIDLSRAMAKFF</sequence>
<evidence type="ECO:0000313" key="12">
    <source>
        <dbReference type="EMBL" id="CEO57766.1"/>
    </source>
</evidence>
<feature type="region of interest" description="Disordered" evidence="7">
    <location>
        <begin position="144"/>
        <end position="192"/>
    </location>
</feature>
<feature type="region of interest" description="Disordered" evidence="7">
    <location>
        <begin position="791"/>
        <end position="817"/>
    </location>
</feature>
<feature type="compositionally biased region" description="Basic and acidic residues" evidence="7">
    <location>
        <begin position="423"/>
        <end position="432"/>
    </location>
</feature>
<feature type="region of interest" description="Disordered" evidence="7">
    <location>
        <begin position="413"/>
        <end position="432"/>
    </location>
</feature>
<dbReference type="InterPro" id="IPR005467">
    <property type="entry name" value="His_kinase_dom"/>
</dbReference>
<organism evidence="12">
    <name type="scientific">Bionectria ochroleuca</name>
    <name type="common">Gliocladium roseum</name>
    <dbReference type="NCBI Taxonomy" id="29856"/>
    <lineage>
        <taxon>Eukaryota</taxon>
        <taxon>Fungi</taxon>
        <taxon>Dikarya</taxon>
        <taxon>Ascomycota</taxon>
        <taxon>Pezizomycotina</taxon>
        <taxon>Sordariomycetes</taxon>
        <taxon>Hypocreomycetidae</taxon>
        <taxon>Hypocreales</taxon>
        <taxon>Bionectriaceae</taxon>
        <taxon>Clonostachys</taxon>
    </lineage>
</organism>
<feature type="compositionally biased region" description="Basic and acidic residues" evidence="7">
    <location>
        <begin position="1204"/>
        <end position="1215"/>
    </location>
</feature>
<comment type="catalytic activity">
    <reaction evidence="1">
        <text>ATP + protein L-histidine = ADP + protein N-phospho-L-histidine.</text>
        <dbReference type="EC" id="2.7.13.3"/>
    </reaction>
</comment>
<evidence type="ECO:0000256" key="1">
    <source>
        <dbReference type="ARBA" id="ARBA00000085"/>
    </source>
</evidence>
<dbReference type="SMART" id="SM00448">
    <property type="entry name" value="REC"/>
    <property type="match status" value="1"/>
</dbReference>
<dbReference type="GO" id="GO:0000155">
    <property type="term" value="F:phosphorelay sensor kinase activity"/>
    <property type="evidence" value="ECO:0007669"/>
    <property type="project" value="InterPro"/>
</dbReference>
<feature type="region of interest" description="Disordered" evidence="7">
    <location>
        <begin position="505"/>
        <end position="609"/>
    </location>
</feature>
<reference evidence="12" key="1">
    <citation type="submission" date="2015-01" db="EMBL/GenBank/DDBJ databases">
        <authorList>
            <person name="Durling Mikael"/>
        </authorList>
    </citation>
    <scope>NUCLEOTIDE SEQUENCE</scope>
</reference>
<evidence type="ECO:0000256" key="3">
    <source>
        <dbReference type="ARBA" id="ARBA00022553"/>
    </source>
</evidence>
<dbReference type="InterPro" id="IPR004358">
    <property type="entry name" value="Sig_transdc_His_kin-like_C"/>
</dbReference>
<feature type="compositionally biased region" description="Polar residues" evidence="7">
    <location>
        <begin position="40"/>
        <end position="60"/>
    </location>
</feature>
<evidence type="ECO:0000256" key="4">
    <source>
        <dbReference type="ARBA" id="ARBA00022679"/>
    </source>
</evidence>
<dbReference type="Pfam" id="PF08447">
    <property type="entry name" value="PAS_3"/>
    <property type="match status" value="1"/>
</dbReference>
<feature type="region of interest" description="Disordered" evidence="7">
    <location>
        <begin position="902"/>
        <end position="948"/>
    </location>
</feature>
<feature type="compositionally biased region" description="Polar residues" evidence="7">
    <location>
        <begin position="791"/>
        <end position="814"/>
    </location>
</feature>
<feature type="region of interest" description="Disordered" evidence="7">
    <location>
        <begin position="1"/>
        <end position="103"/>
    </location>
</feature>